<feature type="compositionally biased region" description="Acidic residues" evidence="1">
    <location>
        <begin position="175"/>
        <end position="184"/>
    </location>
</feature>
<feature type="compositionally biased region" description="Low complexity" evidence="1">
    <location>
        <begin position="100"/>
        <end position="109"/>
    </location>
</feature>
<organism evidence="2 3">
    <name type="scientific">Allomyces macrogynus (strain ATCC 38327)</name>
    <name type="common">Allomyces javanicus var. macrogynus</name>
    <dbReference type="NCBI Taxonomy" id="578462"/>
    <lineage>
        <taxon>Eukaryota</taxon>
        <taxon>Fungi</taxon>
        <taxon>Fungi incertae sedis</taxon>
        <taxon>Blastocladiomycota</taxon>
        <taxon>Blastocladiomycetes</taxon>
        <taxon>Blastocladiales</taxon>
        <taxon>Blastocladiaceae</taxon>
        <taxon>Allomyces</taxon>
    </lineage>
</organism>
<sequence>MDASTLASVAAPLLFAGAALYWLGRVHGASPAAASNDAGVLRAGSLPGDFSTAGTGKNKRKKRAGKNKTTQSGDTAIDEAARDAPDAGAMRNSDSSSVPAGKGKQVAGKGKQGKQGGKQAGQAQQAKATPANSTTCVKQGNNAPQPASRPRVSSPAREPSPMRDPSPAPSTESGHDDENDDGDDGAWISVNSGPRAATRKAPRTEEDFWRKFSTTVAPTPPRRRAGRNAAAAAPEVVPLKGPVPFSGLRDVAPDLVEDSSDDENDENGGGQRDANASSSSSPAGLRVLSIVGSAPPRRQRPPPKPPAEPPMTKLQRRNQRRREEEKAVKAAQEKERQKRLFQHRMEQSRAAAEAVRLKREGPPRAVPAGAKGGPKDTSVWRTGSGTIVPPAEDADSVAAEFLWKTV</sequence>
<dbReference type="EMBL" id="GG745330">
    <property type="protein sequence ID" value="KNE56237.1"/>
    <property type="molecule type" value="Genomic_DNA"/>
</dbReference>
<protein>
    <submittedName>
        <fullName evidence="2">Uncharacterized protein</fullName>
    </submittedName>
</protein>
<dbReference type="AlphaFoldDB" id="A0A0L0S0U1"/>
<feature type="compositionally biased region" description="Basic and acidic residues" evidence="1">
    <location>
        <begin position="321"/>
        <end position="347"/>
    </location>
</feature>
<feature type="compositionally biased region" description="Acidic residues" evidence="1">
    <location>
        <begin position="255"/>
        <end position="266"/>
    </location>
</feature>
<dbReference type="OrthoDB" id="5593698at2759"/>
<keyword evidence="3" id="KW-1185">Reference proteome</keyword>
<proteinExistence type="predicted"/>
<reference evidence="3" key="2">
    <citation type="submission" date="2009-11" db="EMBL/GenBank/DDBJ databases">
        <title>The Genome Sequence of Allomyces macrogynus strain ATCC 38327.</title>
        <authorList>
            <consortium name="The Broad Institute Genome Sequencing Platform"/>
            <person name="Russ C."/>
            <person name="Cuomo C."/>
            <person name="Shea T."/>
            <person name="Young S.K."/>
            <person name="Zeng Q."/>
            <person name="Koehrsen M."/>
            <person name="Haas B."/>
            <person name="Borodovsky M."/>
            <person name="Guigo R."/>
            <person name="Alvarado L."/>
            <person name="Berlin A."/>
            <person name="Borenstein D."/>
            <person name="Chen Z."/>
            <person name="Engels R."/>
            <person name="Freedman E."/>
            <person name="Gellesch M."/>
            <person name="Goldberg J."/>
            <person name="Griggs A."/>
            <person name="Gujja S."/>
            <person name="Heiman D."/>
            <person name="Hepburn T."/>
            <person name="Howarth C."/>
            <person name="Jen D."/>
            <person name="Larson L."/>
            <person name="Lewis B."/>
            <person name="Mehta T."/>
            <person name="Park D."/>
            <person name="Pearson M."/>
            <person name="Roberts A."/>
            <person name="Saif S."/>
            <person name="Shenoy N."/>
            <person name="Sisk P."/>
            <person name="Stolte C."/>
            <person name="Sykes S."/>
            <person name="Walk T."/>
            <person name="White J."/>
            <person name="Yandava C."/>
            <person name="Burger G."/>
            <person name="Gray M.W."/>
            <person name="Holland P.W.H."/>
            <person name="King N."/>
            <person name="Lang F.B.F."/>
            <person name="Roger A.J."/>
            <person name="Ruiz-Trillo I."/>
            <person name="Lander E."/>
            <person name="Nusbaum C."/>
        </authorList>
    </citation>
    <scope>NUCLEOTIDE SEQUENCE [LARGE SCALE GENOMIC DNA]</scope>
    <source>
        <strain evidence="3">ATCC 38327</strain>
    </source>
</reference>
<evidence type="ECO:0000313" key="3">
    <source>
        <dbReference type="Proteomes" id="UP000054350"/>
    </source>
</evidence>
<evidence type="ECO:0000256" key="1">
    <source>
        <dbReference type="SAM" id="MobiDB-lite"/>
    </source>
</evidence>
<gene>
    <name evidence="2" type="ORF">AMAG_02070</name>
</gene>
<accession>A0A0L0S0U1</accession>
<feature type="compositionally biased region" description="Polar residues" evidence="1">
    <location>
        <begin position="130"/>
        <end position="145"/>
    </location>
</feature>
<dbReference type="VEuPathDB" id="FungiDB:AMAG_02070"/>
<feature type="compositionally biased region" description="Basic residues" evidence="1">
    <location>
        <begin position="57"/>
        <end position="66"/>
    </location>
</feature>
<feature type="region of interest" description="Disordered" evidence="1">
    <location>
        <begin position="39"/>
        <end position="387"/>
    </location>
</feature>
<evidence type="ECO:0000313" key="2">
    <source>
        <dbReference type="EMBL" id="KNE56237.1"/>
    </source>
</evidence>
<name>A0A0L0S0U1_ALLM3</name>
<reference evidence="2 3" key="1">
    <citation type="submission" date="2009-11" db="EMBL/GenBank/DDBJ databases">
        <title>Annotation of Allomyces macrogynus ATCC 38327.</title>
        <authorList>
            <consortium name="The Broad Institute Genome Sequencing Platform"/>
            <person name="Russ C."/>
            <person name="Cuomo C."/>
            <person name="Burger G."/>
            <person name="Gray M.W."/>
            <person name="Holland P.W.H."/>
            <person name="King N."/>
            <person name="Lang F.B.F."/>
            <person name="Roger A.J."/>
            <person name="Ruiz-Trillo I."/>
            <person name="Young S.K."/>
            <person name="Zeng Q."/>
            <person name="Gargeya S."/>
            <person name="Fitzgerald M."/>
            <person name="Haas B."/>
            <person name="Abouelleil A."/>
            <person name="Alvarado L."/>
            <person name="Arachchi H.M."/>
            <person name="Berlin A."/>
            <person name="Chapman S.B."/>
            <person name="Gearin G."/>
            <person name="Goldberg J."/>
            <person name="Griggs A."/>
            <person name="Gujja S."/>
            <person name="Hansen M."/>
            <person name="Heiman D."/>
            <person name="Howarth C."/>
            <person name="Larimer J."/>
            <person name="Lui A."/>
            <person name="MacDonald P.J.P."/>
            <person name="McCowen C."/>
            <person name="Montmayeur A."/>
            <person name="Murphy C."/>
            <person name="Neiman D."/>
            <person name="Pearson M."/>
            <person name="Priest M."/>
            <person name="Roberts A."/>
            <person name="Saif S."/>
            <person name="Shea T."/>
            <person name="Sisk P."/>
            <person name="Stolte C."/>
            <person name="Sykes S."/>
            <person name="Wortman J."/>
            <person name="Nusbaum C."/>
            <person name="Birren B."/>
        </authorList>
    </citation>
    <scope>NUCLEOTIDE SEQUENCE [LARGE SCALE GENOMIC DNA]</scope>
    <source>
        <strain evidence="2 3">ATCC 38327</strain>
    </source>
</reference>
<dbReference type="Proteomes" id="UP000054350">
    <property type="component" value="Unassembled WGS sequence"/>
</dbReference>